<dbReference type="SUPFAM" id="SSF55174">
    <property type="entry name" value="Alpha-L RNA-binding motif"/>
    <property type="match status" value="1"/>
</dbReference>
<dbReference type="GO" id="GO:0006412">
    <property type="term" value="P:translation"/>
    <property type="evidence" value="ECO:0007669"/>
    <property type="project" value="UniProtKB-KW"/>
</dbReference>
<dbReference type="KEGG" id="sbr:SY1_09650"/>
<dbReference type="GO" id="GO:0019843">
    <property type="term" value="F:rRNA binding"/>
    <property type="evidence" value="ECO:0007669"/>
    <property type="project" value="UniProtKB-KW"/>
</dbReference>
<evidence type="ECO:0000256" key="3">
    <source>
        <dbReference type="ARBA" id="ARBA00022884"/>
    </source>
</evidence>
<reference evidence="9" key="1">
    <citation type="submission" date="2010-03" db="EMBL/GenBank/DDBJ databases">
        <title>The genome sequence of Synergistetes sp. SGP1.</title>
        <authorList>
            <consortium name="metaHIT consortium -- http://www.metahit.eu/"/>
            <person name="Pajon A."/>
            <person name="Turner K."/>
            <person name="Parkhill J."/>
            <person name="Wade W."/>
            <person name="Vartoukian S."/>
        </authorList>
    </citation>
    <scope>NUCLEOTIDE SEQUENCE [LARGE SCALE GENOMIC DNA]</scope>
    <source>
        <strain evidence="9">SGP1</strain>
    </source>
</reference>
<keyword evidence="4" id="KW-0648">Protein biosynthesis</keyword>
<evidence type="ECO:0000256" key="2">
    <source>
        <dbReference type="ARBA" id="ARBA00022730"/>
    </source>
</evidence>
<evidence type="ECO:0000313" key="9">
    <source>
        <dbReference type="Proteomes" id="UP000008957"/>
    </source>
</evidence>
<feature type="domain" description="RNA-binding S4" evidence="7">
    <location>
        <begin position="1"/>
        <end position="60"/>
    </location>
</feature>
<evidence type="ECO:0000256" key="5">
    <source>
        <dbReference type="PROSITE-ProRule" id="PRU00182"/>
    </source>
</evidence>
<sequence>MRVDKFLKMARLVKRRSAAQEMAELGAVRIDGRPCKPASEVREGSVLEVAYMNRVLKARVLCAEEALLKRPGTVSWEQVEERPVSPDENPWGE</sequence>
<dbReference type="PIRSF" id="PIRSF038881">
    <property type="entry name" value="RNAbp_HP1423"/>
    <property type="match status" value="1"/>
</dbReference>
<evidence type="ECO:0000313" key="8">
    <source>
        <dbReference type="EMBL" id="CBL28218.1"/>
    </source>
</evidence>
<dbReference type="AlphaFoldDB" id="A0AB94IWY7"/>
<protein>
    <submittedName>
        <fullName evidence="8">Ribosome-associated heat shock protein implicated in the recycling of the 50S subunit (S4 paralog)</fullName>
    </submittedName>
</protein>
<dbReference type="RefSeq" id="WP_015556365.1">
    <property type="nucleotide sequence ID" value="NC_021038.1"/>
</dbReference>
<dbReference type="CDD" id="cd00165">
    <property type="entry name" value="S4"/>
    <property type="match status" value="1"/>
</dbReference>
<keyword evidence="9" id="KW-1185">Reference proteome</keyword>
<keyword evidence="1" id="KW-0820">tRNA-binding</keyword>
<feature type="region of interest" description="Disordered" evidence="6">
    <location>
        <begin position="74"/>
        <end position="93"/>
    </location>
</feature>
<organism evidence="8 9">
    <name type="scientific">Fretibacterium fastidiosum</name>
    <dbReference type="NCBI Taxonomy" id="651822"/>
    <lineage>
        <taxon>Bacteria</taxon>
        <taxon>Thermotogati</taxon>
        <taxon>Synergistota</taxon>
        <taxon>Synergistia</taxon>
        <taxon>Synergistales</taxon>
        <taxon>Aminobacteriaceae</taxon>
        <taxon>Fretibacterium</taxon>
    </lineage>
</organism>
<dbReference type="InterPro" id="IPR002942">
    <property type="entry name" value="S4_RNA-bd"/>
</dbReference>
<dbReference type="Pfam" id="PF01479">
    <property type="entry name" value="S4"/>
    <property type="match status" value="1"/>
</dbReference>
<dbReference type="Gene3D" id="3.10.290.10">
    <property type="entry name" value="RNA-binding S4 domain"/>
    <property type="match status" value="1"/>
</dbReference>
<name>A0AB94IWY7_9BACT</name>
<dbReference type="Proteomes" id="UP000008957">
    <property type="component" value="Chromosome"/>
</dbReference>
<dbReference type="InterPro" id="IPR036986">
    <property type="entry name" value="S4_RNA-bd_sf"/>
</dbReference>
<evidence type="ECO:0000256" key="6">
    <source>
        <dbReference type="SAM" id="MobiDB-lite"/>
    </source>
</evidence>
<dbReference type="GO" id="GO:0000049">
    <property type="term" value="F:tRNA binding"/>
    <property type="evidence" value="ECO:0007669"/>
    <property type="project" value="UniProtKB-KW"/>
</dbReference>
<dbReference type="PROSITE" id="PS50889">
    <property type="entry name" value="S4"/>
    <property type="match status" value="1"/>
</dbReference>
<keyword evidence="8" id="KW-0346">Stress response</keyword>
<evidence type="ECO:0000256" key="1">
    <source>
        <dbReference type="ARBA" id="ARBA00022555"/>
    </source>
</evidence>
<dbReference type="InterPro" id="IPR025490">
    <property type="entry name" value="RqcP"/>
</dbReference>
<reference evidence="8 9" key="2">
    <citation type="submission" date="2010-03" db="EMBL/GenBank/DDBJ databases">
        <authorList>
            <person name="Pajon A."/>
        </authorList>
    </citation>
    <scope>NUCLEOTIDE SEQUENCE [LARGE SCALE GENOMIC DNA]</scope>
    <source>
        <strain evidence="8 9">SGP1</strain>
    </source>
</reference>
<keyword evidence="2" id="KW-0699">rRNA-binding</keyword>
<evidence type="ECO:0000256" key="4">
    <source>
        <dbReference type="ARBA" id="ARBA00022917"/>
    </source>
</evidence>
<dbReference type="SMART" id="SM00363">
    <property type="entry name" value="S4"/>
    <property type="match status" value="1"/>
</dbReference>
<evidence type="ECO:0000259" key="7">
    <source>
        <dbReference type="SMART" id="SM00363"/>
    </source>
</evidence>
<dbReference type="EMBL" id="FP929056">
    <property type="protein sequence ID" value="CBL28218.1"/>
    <property type="molecule type" value="Genomic_DNA"/>
</dbReference>
<accession>A0AB94IWY7</accession>
<proteinExistence type="predicted"/>
<gene>
    <name evidence="8" type="ORF">SY1_09650</name>
</gene>
<keyword evidence="3 5" id="KW-0694">RNA-binding</keyword>